<dbReference type="GO" id="GO:0045454">
    <property type="term" value="P:cell redox homeostasis"/>
    <property type="evidence" value="ECO:0007669"/>
    <property type="project" value="TreeGrafter"/>
</dbReference>
<dbReference type="PROSITE" id="PS51352">
    <property type="entry name" value="THIOREDOXIN_2"/>
    <property type="match status" value="1"/>
</dbReference>
<dbReference type="GO" id="GO:0005782">
    <property type="term" value="C:peroxisomal matrix"/>
    <property type="evidence" value="ECO:0007669"/>
    <property type="project" value="UniProtKB-SubCell"/>
</dbReference>
<dbReference type="KEGG" id="lww:102740826"/>
<dbReference type="InterPro" id="IPR013766">
    <property type="entry name" value="Thioredoxin_domain"/>
</dbReference>
<dbReference type="Gene3D" id="3.40.30.10">
    <property type="entry name" value="Glutaredoxin"/>
    <property type="match status" value="1"/>
</dbReference>
<dbReference type="GeneID" id="102740826"/>
<dbReference type="InterPro" id="IPR037944">
    <property type="entry name" value="PRX5-like"/>
</dbReference>
<protein>
    <recommendedName>
        <fullName evidence="10">Peroxiredoxin-5</fullName>
        <ecNumber evidence="10">1.11.1.24</ecNumber>
    </recommendedName>
</protein>
<evidence type="ECO:0000256" key="4">
    <source>
        <dbReference type="ARBA" id="ARBA00022559"/>
    </source>
</evidence>
<organism evidence="12 13">
    <name type="scientific">Leptonychotes weddellii</name>
    <name type="common">Weddell seal</name>
    <name type="synonym">Otaria weddellii</name>
    <dbReference type="NCBI Taxonomy" id="9713"/>
    <lineage>
        <taxon>Eukaryota</taxon>
        <taxon>Metazoa</taxon>
        <taxon>Chordata</taxon>
        <taxon>Craniata</taxon>
        <taxon>Vertebrata</taxon>
        <taxon>Euteleostomi</taxon>
        <taxon>Mammalia</taxon>
        <taxon>Eutheria</taxon>
        <taxon>Laurasiatheria</taxon>
        <taxon>Carnivora</taxon>
        <taxon>Caniformia</taxon>
        <taxon>Pinnipedia</taxon>
        <taxon>Phocidae</taxon>
        <taxon>Monachinae</taxon>
        <taxon>Lobodontini</taxon>
        <taxon>Leptonychotes</taxon>
    </lineage>
</organism>
<evidence type="ECO:0000256" key="3">
    <source>
        <dbReference type="ARBA" id="ARBA00010505"/>
    </source>
</evidence>
<evidence type="ECO:0000313" key="12">
    <source>
        <dbReference type="Proteomes" id="UP000245341"/>
    </source>
</evidence>
<dbReference type="InterPro" id="IPR013740">
    <property type="entry name" value="Redoxin"/>
</dbReference>
<evidence type="ECO:0000256" key="1">
    <source>
        <dbReference type="ARBA" id="ARBA00003330"/>
    </source>
</evidence>
<accession>A0A2U3X865</accession>
<evidence type="ECO:0000256" key="8">
    <source>
        <dbReference type="ARBA" id="ARBA00049091"/>
    </source>
</evidence>
<dbReference type="PANTHER" id="PTHR10430:SF16">
    <property type="entry name" value="PEROXIREDOXIN-5, MITOCHONDRIAL"/>
    <property type="match status" value="1"/>
</dbReference>
<evidence type="ECO:0000256" key="9">
    <source>
        <dbReference type="PIRSR" id="PIRSR637944-1"/>
    </source>
</evidence>
<dbReference type="SUPFAM" id="SSF52833">
    <property type="entry name" value="Thioredoxin-like"/>
    <property type="match status" value="1"/>
</dbReference>
<dbReference type="OrthoDB" id="1882547at2759"/>
<dbReference type="CDD" id="cd03013">
    <property type="entry name" value="PRX5_like"/>
    <property type="match status" value="1"/>
</dbReference>
<keyword evidence="6 10" id="KW-0560">Oxidoreductase</keyword>
<comment type="subcellular location">
    <subcellularLocation>
        <location evidence="2">Peroxisome matrix</location>
    </subcellularLocation>
</comment>
<feature type="domain" description="Thioredoxin" evidence="11">
    <location>
        <begin position="110"/>
        <end position="268"/>
    </location>
</feature>
<keyword evidence="7 10" id="KW-0676">Redox-active center</keyword>
<dbReference type="AlphaFoldDB" id="A0A2U3X865"/>
<evidence type="ECO:0000313" key="13">
    <source>
        <dbReference type="RefSeq" id="XP_006727667.1"/>
    </source>
</evidence>
<proteinExistence type="inferred from homology"/>
<sequence>MQQTSSTCEPTEDIAAKLYMLYNAHPTSEKYWFQLGKVGKDGGEYLSMQSALDLRDLLRGAAQREVQTLWEAELYPSCRSLAVFLPQATNFQWLLNSRRITPEYTIFYVVKVGDAIPSVVVFEGKPGNKVNLTERFTGKKGVLFGIPGSFTPACSKTHLPGFVEQAEALKANGVQVVPYLSVDDVFVTEVWGLAHNSGGKVRLLADSAGSFGKETDLLLDDSLVSVFGNRQLKRFSIVVEDGIVKSLNVEPKGIGLTCSLAPNIILQL</sequence>
<evidence type="ECO:0000256" key="7">
    <source>
        <dbReference type="ARBA" id="ARBA00023284"/>
    </source>
</evidence>
<dbReference type="STRING" id="9713.A0A2U3X865"/>
<dbReference type="Proteomes" id="UP000245341">
    <property type="component" value="Unplaced"/>
</dbReference>
<keyword evidence="12" id="KW-1185">Reference proteome</keyword>
<dbReference type="PANTHER" id="PTHR10430">
    <property type="entry name" value="PEROXIREDOXIN"/>
    <property type="match status" value="1"/>
</dbReference>
<comment type="similarity">
    <text evidence="3 10">Belongs to the peroxiredoxin family. Prx5 subfamily.</text>
</comment>
<evidence type="ECO:0000256" key="10">
    <source>
        <dbReference type="RuleBase" id="RU366011"/>
    </source>
</evidence>
<reference evidence="13" key="1">
    <citation type="submission" date="2025-08" db="UniProtKB">
        <authorList>
            <consortium name="RefSeq"/>
        </authorList>
    </citation>
    <scope>IDENTIFICATION</scope>
    <source>
        <tissue evidence="13">Liver</tissue>
    </source>
</reference>
<dbReference type="Pfam" id="PF08534">
    <property type="entry name" value="Redoxin"/>
    <property type="match status" value="1"/>
</dbReference>
<dbReference type="GO" id="GO:0042744">
    <property type="term" value="P:hydrogen peroxide catabolic process"/>
    <property type="evidence" value="ECO:0007669"/>
    <property type="project" value="TreeGrafter"/>
</dbReference>
<gene>
    <name evidence="13" type="primary">LOC102740826</name>
</gene>
<dbReference type="FunFam" id="3.40.30.10:FF:000020">
    <property type="entry name" value="Peroxiredoxin"/>
    <property type="match status" value="1"/>
</dbReference>
<dbReference type="RefSeq" id="XP_006727667.1">
    <property type="nucleotide sequence ID" value="XM_006727604.2"/>
</dbReference>
<dbReference type="EC" id="1.11.1.24" evidence="10"/>
<evidence type="ECO:0000256" key="2">
    <source>
        <dbReference type="ARBA" id="ARBA00004253"/>
    </source>
</evidence>
<keyword evidence="4 10" id="KW-0575">Peroxidase</keyword>
<feature type="active site" description="Cysteine sulfenic acid (-SOH) intermediate" evidence="9">
    <location>
        <position position="154"/>
    </location>
</feature>
<name>A0A2U3X865_LEPWE</name>
<dbReference type="GO" id="GO:0005739">
    <property type="term" value="C:mitochondrion"/>
    <property type="evidence" value="ECO:0007669"/>
    <property type="project" value="TreeGrafter"/>
</dbReference>
<comment type="catalytic activity">
    <reaction evidence="8 10">
        <text>a hydroperoxide + [thioredoxin]-dithiol = an alcohol + [thioredoxin]-disulfide + H2O</text>
        <dbReference type="Rhea" id="RHEA:62620"/>
        <dbReference type="Rhea" id="RHEA-COMP:10698"/>
        <dbReference type="Rhea" id="RHEA-COMP:10700"/>
        <dbReference type="ChEBI" id="CHEBI:15377"/>
        <dbReference type="ChEBI" id="CHEBI:29950"/>
        <dbReference type="ChEBI" id="CHEBI:30879"/>
        <dbReference type="ChEBI" id="CHEBI:35924"/>
        <dbReference type="ChEBI" id="CHEBI:50058"/>
        <dbReference type="EC" id="1.11.1.24"/>
    </reaction>
</comment>
<evidence type="ECO:0000256" key="5">
    <source>
        <dbReference type="ARBA" id="ARBA00022862"/>
    </source>
</evidence>
<evidence type="ECO:0000256" key="6">
    <source>
        <dbReference type="ARBA" id="ARBA00023002"/>
    </source>
</evidence>
<keyword evidence="5 10" id="KW-0049">Antioxidant</keyword>
<evidence type="ECO:0000259" key="11">
    <source>
        <dbReference type="PROSITE" id="PS51352"/>
    </source>
</evidence>
<dbReference type="GO" id="GO:0034599">
    <property type="term" value="P:cellular response to oxidative stress"/>
    <property type="evidence" value="ECO:0007669"/>
    <property type="project" value="InterPro"/>
</dbReference>
<comment type="function">
    <text evidence="1">Thiol-specific peroxidase that catalyzes the reduction of hydrogen peroxide and organic hydroperoxides to water and alcohols, respectively. Plays a role in cell protection against oxidative stress by detoxifying peroxides and as sensor of hydrogen peroxide-mediated signaling events.</text>
</comment>
<dbReference type="InterPro" id="IPR036249">
    <property type="entry name" value="Thioredoxin-like_sf"/>
</dbReference>
<dbReference type="GO" id="GO:0008379">
    <property type="term" value="F:thioredoxin peroxidase activity"/>
    <property type="evidence" value="ECO:0007669"/>
    <property type="project" value="InterPro"/>
</dbReference>